<feature type="transmembrane region" description="Helical" evidence="1">
    <location>
        <begin position="125"/>
        <end position="146"/>
    </location>
</feature>
<dbReference type="EMBL" id="JAAIYO010000018">
    <property type="protein sequence ID" value="MBE4753405.1"/>
    <property type="molecule type" value="Genomic_DNA"/>
</dbReference>
<feature type="transmembrane region" description="Helical" evidence="1">
    <location>
        <begin position="94"/>
        <end position="113"/>
    </location>
</feature>
<sequence length="147" mass="15663">MSQQAPEPPATELPPSASHPEAVSLAPELLISQLLRVGVLLSLSLVMCGMVITFIRHPDYFSSPDALERLTAPDSAPHRLADVFEGVLAVRGQSFVMAGLLVMITVPVLRVALSLGVFRAQKDRTYAAITTGVLALLLLAFFLGGVE</sequence>
<dbReference type="InterPro" id="IPR012861">
    <property type="entry name" value="DUF1634"/>
</dbReference>
<keyword evidence="1" id="KW-0472">Membrane</keyword>
<evidence type="ECO:0000313" key="3">
    <source>
        <dbReference type="Proteomes" id="UP001516472"/>
    </source>
</evidence>
<gene>
    <name evidence="2" type="ORF">G4177_35180</name>
</gene>
<dbReference type="RefSeq" id="WP_193430556.1">
    <property type="nucleotide sequence ID" value="NZ_CBCSIP010000284.1"/>
</dbReference>
<name>A0ABR9PZR6_9BACT</name>
<accession>A0ABR9PZR6</accession>
<comment type="caution">
    <text evidence="2">The sequence shown here is derived from an EMBL/GenBank/DDBJ whole genome shotgun (WGS) entry which is preliminary data.</text>
</comment>
<keyword evidence="1" id="KW-1133">Transmembrane helix</keyword>
<dbReference type="Proteomes" id="UP001516472">
    <property type="component" value="Unassembled WGS sequence"/>
</dbReference>
<keyword evidence="1" id="KW-0812">Transmembrane</keyword>
<organism evidence="2 3">
    <name type="scientific">Corallococcus soli</name>
    <dbReference type="NCBI Taxonomy" id="2710757"/>
    <lineage>
        <taxon>Bacteria</taxon>
        <taxon>Pseudomonadati</taxon>
        <taxon>Myxococcota</taxon>
        <taxon>Myxococcia</taxon>
        <taxon>Myxococcales</taxon>
        <taxon>Cystobacterineae</taxon>
        <taxon>Myxococcaceae</taxon>
        <taxon>Corallococcus</taxon>
    </lineage>
</organism>
<dbReference type="Pfam" id="PF07843">
    <property type="entry name" value="DUF1634"/>
    <property type="match status" value="1"/>
</dbReference>
<evidence type="ECO:0000313" key="2">
    <source>
        <dbReference type="EMBL" id="MBE4753405.1"/>
    </source>
</evidence>
<reference evidence="2 3" key="1">
    <citation type="submission" date="2020-02" db="EMBL/GenBank/DDBJ databases">
        <authorList>
            <person name="Babadi Z.K."/>
            <person name="Risdian C."/>
            <person name="Ebrahimipour G.H."/>
            <person name="Wink J."/>
        </authorList>
    </citation>
    <scope>NUCLEOTIDE SEQUENCE [LARGE SCALE GENOMIC DNA]</scope>
    <source>
        <strain evidence="2 3">ZKHCc1 1396</strain>
    </source>
</reference>
<feature type="transmembrane region" description="Helical" evidence="1">
    <location>
        <begin position="34"/>
        <end position="55"/>
    </location>
</feature>
<proteinExistence type="predicted"/>
<evidence type="ECO:0000256" key="1">
    <source>
        <dbReference type="SAM" id="Phobius"/>
    </source>
</evidence>
<keyword evidence="3" id="KW-1185">Reference proteome</keyword>
<protein>
    <submittedName>
        <fullName evidence="2">DUF1634 domain-containing protein</fullName>
    </submittedName>
</protein>